<dbReference type="PANTHER" id="PTHR43394">
    <property type="entry name" value="ATP-DEPENDENT PERMEASE MDL1, MITOCHONDRIAL"/>
    <property type="match status" value="1"/>
</dbReference>
<feature type="domain" description="ABC transporter" evidence="10">
    <location>
        <begin position="338"/>
        <end position="571"/>
    </location>
</feature>
<dbReference type="InterPro" id="IPR017750">
    <property type="entry name" value="ATPase_T1SS"/>
</dbReference>
<dbReference type="GO" id="GO:0015421">
    <property type="term" value="F:ABC-type oligopeptide transporter activity"/>
    <property type="evidence" value="ECO:0007669"/>
    <property type="project" value="TreeGrafter"/>
</dbReference>
<evidence type="ECO:0000256" key="7">
    <source>
        <dbReference type="ARBA" id="ARBA00022989"/>
    </source>
</evidence>
<keyword evidence="4 9" id="KW-0812">Transmembrane</keyword>
<keyword evidence="7 9" id="KW-1133">Transmembrane helix</keyword>
<dbReference type="RefSeq" id="WP_165767339.1">
    <property type="nucleotide sequence ID" value="NZ_CBCSCN010000005.1"/>
</dbReference>
<keyword evidence="3" id="KW-1003">Cell membrane</keyword>
<evidence type="ECO:0000256" key="5">
    <source>
        <dbReference type="ARBA" id="ARBA00022741"/>
    </source>
</evidence>
<sequence length="577" mass="63701">MQGQEKQKFSWFWEAVKPYWRVYRDVLLASLLINIFALVSPLFVMNVYDRVVPNQAFETLWMLTAGVILAFVLEFVIRLMRTRYTDLAGRQIDLTLSSRLIDRLLGLKLSSRPGGTGTLMNSVAEFDSIRSFITSSSVLAIIDLPFVLLFLALILWVGGWMVLIPLGCIVLSLLVAWVLNTPMQKVIFEQQDASAQRQNYLMEMLFSLVSVKTSNTQQQNQVKWSELNQTTADLGLKIRALQMISSQSTTLFMQLNTVLLVVVGVYLISSGDLSMGGLIAMMMISGRCAAPVAQVIGLLNQYEKAVHALEHAGNIMNLPQESPDDRQLLKPEVFQGHWQINQVSFNYPDSSPSLSNINLTIEHGQKVAVLGRIGSGKTTLLQLLSGLWEPVSGNISLNYLDMRQIEPSWLRSYVGYVPQKSELFNTTLRENITMGRAELDDNDVLWALEKSGLAGIVQTGSAGLDFQVGENGRHLSGGQAQAVSLARALVTRPKALLLDEPTSAMDSHAEARFIQLLGELDDVTVVVVTHKMSLLGAMDKIVVLDQGAIKVQGSARDIMSQMSSAGRSQPAVEEAVN</sequence>
<dbReference type="InterPro" id="IPR003593">
    <property type="entry name" value="AAA+_ATPase"/>
</dbReference>
<evidence type="ECO:0000256" key="4">
    <source>
        <dbReference type="ARBA" id="ARBA00022692"/>
    </source>
</evidence>
<dbReference type="PANTHER" id="PTHR43394:SF1">
    <property type="entry name" value="ATP-BINDING CASSETTE SUB-FAMILY B MEMBER 10, MITOCHONDRIAL"/>
    <property type="match status" value="1"/>
</dbReference>
<name>A0A1X7ARK5_9GAMM</name>
<dbReference type="GO" id="GO:0005524">
    <property type="term" value="F:ATP binding"/>
    <property type="evidence" value="ECO:0007669"/>
    <property type="project" value="UniProtKB-KW"/>
</dbReference>
<keyword evidence="6 12" id="KW-0067">ATP-binding</keyword>
<keyword evidence="2" id="KW-0813">Transport</keyword>
<organism evidence="12 13">
    <name type="scientific">Parendozoicomonas haliclonae</name>
    <dbReference type="NCBI Taxonomy" id="1960125"/>
    <lineage>
        <taxon>Bacteria</taxon>
        <taxon>Pseudomonadati</taxon>
        <taxon>Pseudomonadota</taxon>
        <taxon>Gammaproteobacteria</taxon>
        <taxon>Oceanospirillales</taxon>
        <taxon>Endozoicomonadaceae</taxon>
        <taxon>Parendozoicomonas</taxon>
    </lineage>
</organism>
<keyword evidence="13" id="KW-1185">Reference proteome</keyword>
<feature type="transmembrane region" description="Helical" evidence="9">
    <location>
        <begin position="162"/>
        <end position="179"/>
    </location>
</feature>
<dbReference type="CDD" id="cd18587">
    <property type="entry name" value="ABC_6TM_LapB_like"/>
    <property type="match status" value="1"/>
</dbReference>
<feature type="transmembrane region" description="Helical" evidence="9">
    <location>
        <begin position="60"/>
        <end position="80"/>
    </location>
</feature>
<evidence type="ECO:0000256" key="8">
    <source>
        <dbReference type="ARBA" id="ARBA00023136"/>
    </source>
</evidence>
<dbReference type="InterPro" id="IPR027417">
    <property type="entry name" value="P-loop_NTPase"/>
</dbReference>
<dbReference type="PROSITE" id="PS00211">
    <property type="entry name" value="ABC_TRANSPORTER_1"/>
    <property type="match status" value="1"/>
</dbReference>
<dbReference type="Gene3D" id="1.20.1560.10">
    <property type="entry name" value="ABC transporter type 1, transmembrane domain"/>
    <property type="match status" value="1"/>
</dbReference>
<keyword evidence="5" id="KW-0547">Nucleotide-binding</keyword>
<feature type="transmembrane region" description="Helical" evidence="9">
    <location>
        <begin position="26"/>
        <end position="48"/>
    </location>
</feature>
<reference evidence="12 13" key="1">
    <citation type="submission" date="2017-03" db="EMBL/GenBank/DDBJ databases">
        <authorList>
            <person name="Afonso C.L."/>
            <person name="Miller P.J."/>
            <person name="Scott M.A."/>
            <person name="Spackman E."/>
            <person name="Goraichik I."/>
            <person name="Dimitrov K.M."/>
            <person name="Suarez D.L."/>
            <person name="Swayne D.E."/>
        </authorList>
    </citation>
    <scope>NUCLEOTIDE SEQUENCE [LARGE SCALE GENOMIC DNA]</scope>
    <source>
        <strain evidence="12">SB41UT1</strain>
    </source>
</reference>
<protein>
    <submittedName>
        <fullName evidence="12">Toxin RTX-I translocation ATP-binding protein</fullName>
    </submittedName>
</protein>
<dbReference type="InterPro" id="IPR017871">
    <property type="entry name" value="ABC_transporter-like_CS"/>
</dbReference>
<dbReference type="Pfam" id="PF00664">
    <property type="entry name" value="ABC_membrane"/>
    <property type="match status" value="1"/>
</dbReference>
<dbReference type="Pfam" id="PF00005">
    <property type="entry name" value="ABC_tran"/>
    <property type="match status" value="1"/>
</dbReference>
<dbReference type="FunFam" id="3.40.50.300:FF:000299">
    <property type="entry name" value="ABC transporter ATP-binding protein/permease"/>
    <property type="match status" value="1"/>
</dbReference>
<proteinExistence type="predicted"/>
<dbReference type="GO" id="GO:0016887">
    <property type="term" value="F:ATP hydrolysis activity"/>
    <property type="evidence" value="ECO:0007669"/>
    <property type="project" value="InterPro"/>
</dbReference>
<accession>A0A1X7ARK5</accession>
<dbReference type="SMART" id="SM00382">
    <property type="entry name" value="AAA"/>
    <property type="match status" value="1"/>
</dbReference>
<dbReference type="EMBL" id="FWPT01000010">
    <property type="protein sequence ID" value="SMA50037.1"/>
    <property type="molecule type" value="Genomic_DNA"/>
</dbReference>
<dbReference type="Proteomes" id="UP000196573">
    <property type="component" value="Unassembled WGS sequence"/>
</dbReference>
<evidence type="ECO:0000256" key="1">
    <source>
        <dbReference type="ARBA" id="ARBA00004651"/>
    </source>
</evidence>
<evidence type="ECO:0000259" key="11">
    <source>
        <dbReference type="PROSITE" id="PS50929"/>
    </source>
</evidence>
<dbReference type="PROSITE" id="PS50929">
    <property type="entry name" value="ABC_TM1F"/>
    <property type="match status" value="1"/>
</dbReference>
<dbReference type="SUPFAM" id="SSF90123">
    <property type="entry name" value="ABC transporter transmembrane region"/>
    <property type="match status" value="1"/>
</dbReference>
<dbReference type="SUPFAM" id="SSF52540">
    <property type="entry name" value="P-loop containing nucleoside triphosphate hydrolases"/>
    <property type="match status" value="1"/>
</dbReference>
<evidence type="ECO:0000256" key="6">
    <source>
        <dbReference type="ARBA" id="ARBA00022840"/>
    </source>
</evidence>
<dbReference type="Gene3D" id="3.40.50.300">
    <property type="entry name" value="P-loop containing nucleotide triphosphate hydrolases"/>
    <property type="match status" value="1"/>
</dbReference>
<evidence type="ECO:0000256" key="9">
    <source>
        <dbReference type="SAM" id="Phobius"/>
    </source>
</evidence>
<dbReference type="InterPro" id="IPR036640">
    <property type="entry name" value="ABC1_TM_sf"/>
</dbReference>
<dbReference type="InterPro" id="IPR011527">
    <property type="entry name" value="ABC1_TM_dom"/>
</dbReference>
<evidence type="ECO:0000259" key="10">
    <source>
        <dbReference type="PROSITE" id="PS50893"/>
    </source>
</evidence>
<dbReference type="NCBIfam" id="TIGR03375">
    <property type="entry name" value="type_I_sec_LssB"/>
    <property type="match status" value="1"/>
</dbReference>
<dbReference type="InterPro" id="IPR003439">
    <property type="entry name" value="ABC_transporter-like_ATP-bd"/>
</dbReference>
<feature type="transmembrane region" description="Helical" evidence="9">
    <location>
        <begin position="251"/>
        <end position="269"/>
    </location>
</feature>
<evidence type="ECO:0000256" key="3">
    <source>
        <dbReference type="ARBA" id="ARBA00022475"/>
    </source>
</evidence>
<evidence type="ECO:0000256" key="2">
    <source>
        <dbReference type="ARBA" id="ARBA00022448"/>
    </source>
</evidence>
<dbReference type="GO" id="GO:0005886">
    <property type="term" value="C:plasma membrane"/>
    <property type="evidence" value="ECO:0007669"/>
    <property type="project" value="UniProtKB-SubCell"/>
</dbReference>
<evidence type="ECO:0000313" key="13">
    <source>
        <dbReference type="Proteomes" id="UP000196573"/>
    </source>
</evidence>
<feature type="domain" description="ABC transmembrane type-1" evidence="11">
    <location>
        <begin position="26"/>
        <end position="304"/>
    </location>
</feature>
<keyword evidence="8 9" id="KW-0472">Membrane</keyword>
<feature type="transmembrane region" description="Helical" evidence="9">
    <location>
        <begin position="138"/>
        <end position="156"/>
    </location>
</feature>
<gene>
    <name evidence="12" type="primary">apxIB_4</name>
    <name evidence="12" type="ORF">EHSB41UT_03828</name>
</gene>
<dbReference type="AlphaFoldDB" id="A0A1X7ARK5"/>
<dbReference type="PROSITE" id="PS50893">
    <property type="entry name" value="ABC_TRANSPORTER_2"/>
    <property type="match status" value="1"/>
</dbReference>
<evidence type="ECO:0000313" key="12">
    <source>
        <dbReference type="EMBL" id="SMA50037.1"/>
    </source>
</evidence>
<dbReference type="InterPro" id="IPR039421">
    <property type="entry name" value="Type_1_exporter"/>
</dbReference>
<comment type="subcellular location">
    <subcellularLocation>
        <location evidence="1">Cell membrane</location>
        <topology evidence="1">Multi-pass membrane protein</topology>
    </subcellularLocation>
</comment>